<keyword evidence="8 9" id="KW-0472">Membrane</keyword>
<dbReference type="CDD" id="cd06186">
    <property type="entry name" value="NOX_Duox_like_FAD_NADP"/>
    <property type="match status" value="1"/>
</dbReference>
<evidence type="ECO:0000256" key="3">
    <source>
        <dbReference type="ARBA" id="ARBA00022692"/>
    </source>
</evidence>
<feature type="transmembrane region" description="Helical" evidence="9">
    <location>
        <begin position="249"/>
        <end position="266"/>
    </location>
</feature>
<dbReference type="Pfam" id="PF08022">
    <property type="entry name" value="FAD_binding_8"/>
    <property type="match status" value="1"/>
</dbReference>
<proteinExistence type="predicted"/>
<keyword evidence="7" id="KW-0406">Ion transport</keyword>
<evidence type="ECO:0000256" key="8">
    <source>
        <dbReference type="ARBA" id="ARBA00023136"/>
    </source>
</evidence>
<evidence type="ECO:0000256" key="5">
    <source>
        <dbReference type="ARBA" id="ARBA00022989"/>
    </source>
</evidence>
<protein>
    <submittedName>
        <fullName evidence="13">Ferric reductase transmembrane component 3</fullName>
    </submittedName>
</protein>
<reference evidence="13 15" key="1">
    <citation type="submission" date="2015-10" db="EMBL/GenBank/DDBJ databases">
        <title>The cercosporin biosynthetic gene cluster was horizontally transferred to several fungal lineages and shown to be expanded in Cercospora beticola based on microsynteny with recipient genomes.</title>
        <authorList>
            <person name="De Jonge R."/>
            <person name="Ebert M.K."/>
            <person name="Suttle J.C."/>
            <person name="Jurick Ii W.M."/>
            <person name="Secor G.A."/>
            <person name="Thomma B.P."/>
            <person name="Van De Peer Y."/>
            <person name="Bolton M.D."/>
        </authorList>
    </citation>
    <scope>NUCLEOTIDE SEQUENCE [LARGE SCALE GENOMIC DNA]</scope>
    <source>
        <strain evidence="13 15">09-40</strain>
    </source>
</reference>
<keyword evidence="3 9" id="KW-0812">Transmembrane</keyword>
<sequence length="562" mass="62425">MSESQHGPPAEEVALIALFKVWQRKNQDTARYFGVAIAGLMAVFIIAHWSHEILRRWAETSSTIRSTYRMSSLISQRLGRAKAFGSFTIWPLQTLLVLVYVGINVTLTFYDRPDKEPLLTILAKRFGWMSLCNMCLTIFLALKNTPLSPLAGYSYDNLNILHRCSGYTVIVFMILHVITYAVGLADAGHLEILDMPLQHAGIVASVAMVCMLLTAIGPVRRRMYEAFYASHQLLAATSLVAMGLHRPEITLKALIITIVAAALWFADKSLQLTRWLYRGRGNYCTLVPLSDGATKVILYRGVKARPGSHAFIWIPGVRLFQRHPFTLVSADPAIFVAKARDGFSSSLHEQAYRYPGFKFRASIEGPYGQTPALHKYDKIVLVAGGSGATFTIALAIQWARKRRTPKVRQTLDFIWIVRHKETQQWFEHELAALQANSRVNLTLFVTSPTQGRTRGKSYESSLSQPISTADDAEKGLDFKSISVEPSMSTRSSDTILRPVTEYGRPDINLILGKSVEGLVENDNVLVAACGPAGMLTDLRGAAIDVQAVAAPMIDVHCEEFSY</sequence>
<gene>
    <name evidence="13" type="ORF">CB0940_11732</name>
    <name evidence="14" type="ORF">RHO25_008731</name>
</gene>
<feature type="transmembrane region" description="Helical" evidence="9">
    <location>
        <begin position="197"/>
        <end position="219"/>
    </location>
</feature>
<evidence type="ECO:0000259" key="10">
    <source>
        <dbReference type="Pfam" id="PF01794"/>
    </source>
</evidence>
<dbReference type="InterPro" id="IPR013112">
    <property type="entry name" value="FAD-bd_8"/>
</dbReference>
<dbReference type="GO" id="GO:0015677">
    <property type="term" value="P:copper ion import"/>
    <property type="evidence" value="ECO:0007669"/>
    <property type="project" value="TreeGrafter"/>
</dbReference>
<feature type="transmembrane region" description="Helical" evidence="9">
    <location>
        <begin position="30"/>
        <end position="49"/>
    </location>
</feature>
<comment type="subcellular location">
    <subcellularLocation>
        <location evidence="1">Membrane</location>
        <topology evidence="1">Multi-pass membrane protein</topology>
    </subcellularLocation>
</comment>
<dbReference type="Proteomes" id="UP000230605">
    <property type="component" value="Chromosome 10"/>
</dbReference>
<feature type="transmembrane region" description="Helical" evidence="9">
    <location>
        <begin position="83"/>
        <end position="106"/>
    </location>
</feature>
<dbReference type="GO" id="GO:0005886">
    <property type="term" value="C:plasma membrane"/>
    <property type="evidence" value="ECO:0007669"/>
    <property type="project" value="TreeGrafter"/>
</dbReference>
<feature type="transmembrane region" description="Helical" evidence="9">
    <location>
        <begin position="164"/>
        <end position="185"/>
    </location>
</feature>
<evidence type="ECO:0000313" key="14">
    <source>
        <dbReference type="EMBL" id="WPB04087.1"/>
    </source>
</evidence>
<dbReference type="InterPro" id="IPR013130">
    <property type="entry name" value="Fe3_Rdtase_TM_dom"/>
</dbReference>
<dbReference type="Proteomes" id="UP001302367">
    <property type="component" value="Chromosome 5"/>
</dbReference>
<evidence type="ECO:0000313" key="13">
    <source>
        <dbReference type="EMBL" id="PIB02837.1"/>
    </source>
</evidence>
<evidence type="ECO:0000256" key="1">
    <source>
        <dbReference type="ARBA" id="ARBA00004141"/>
    </source>
</evidence>
<feature type="transmembrane region" description="Helical" evidence="9">
    <location>
        <begin position="379"/>
        <end position="399"/>
    </location>
</feature>
<name>A0A2G5IDB3_CERBT</name>
<keyword evidence="16" id="KW-1185">Reference proteome</keyword>
<reference evidence="14 16" key="2">
    <citation type="submission" date="2023-09" db="EMBL/GenBank/DDBJ databases">
        <title>Complete-Gapless Cercospora beticola genome.</title>
        <authorList>
            <person name="Wyatt N.A."/>
            <person name="Spanner R.E."/>
            <person name="Bolton M.D."/>
        </authorList>
    </citation>
    <scope>NUCLEOTIDE SEQUENCE [LARGE SCALE GENOMIC DNA]</scope>
    <source>
        <strain evidence="14">Cb09-40</strain>
    </source>
</reference>
<dbReference type="GO" id="GO:0000293">
    <property type="term" value="F:ferric-chelate reductase activity"/>
    <property type="evidence" value="ECO:0007669"/>
    <property type="project" value="UniProtKB-ARBA"/>
</dbReference>
<dbReference type="Pfam" id="PF08030">
    <property type="entry name" value="NAD_binding_6"/>
    <property type="match status" value="1"/>
</dbReference>
<dbReference type="GO" id="GO:0006826">
    <property type="term" value="P:iron ion transport"/>
    <property type="evidence" value="ECO:0007669"/>
    <property type="project" value="TreeGrafter"/>
</dbReference>
<feature type="domain" description="Ferric oxidoreductase" evidence="10">
    <location>
        <begin position="126"/>
        <end position="241"/>
    </location>
</feature>
<dbReference type="Gene3D" id="3.40.50.80">
    <property type="entry name" value="Nucleotide-binding domain of ferredoxin-NADP reductase (FNR) module"/>
    <property type="match status" value="1"/>
</dbReference>
<evidence type="ECO:0000259" key="11">
    <source>
        <dbReference type="Pfam" id="PF08022"/>
    </source>
</evidence>
<feature type="transmembrane region" description="Helical" evidence="9">
    <location>
        <begin position="126"/>
        <end position="143"/>
    </location>
</feature>
<evidence type="ECO:0000256" key="7">
    <source>
        <dbReference type="ARBA" id="ARBA00023065"/>
    </source>
</evidence>
<dbReference type="SUPFAM" id="SSF52343">
    <property type="entry name" value="Ferredoxin reductase-like, C-terminal NADP-linked domain"/>
    <property type="match status" value="1"/>
</dbReference>
<evidence type="ECO:0000259" key="12">
    <source>
        <dbReference type="Pfam" id="PF08030"/>
    </source>
</evidence>
<dbReference type="EMBL" id="CP134188">
    <property type="protein sequence ID" value="WPB04087.1"/>
    <property type="molecule type" value="Genomic_DNA"/>
</dbReference>
<evidence type="ECO:0000256" key="2">
    <source>
        <dbReference type="ARBA" id="ARBA00022448"/>
    </source>
</evidence>
<dbReference type="Pfam" id="PF01794">
    <property type="entry name" value="Ferric_reduct"/>
    <property type="match status" value="1"/>
</dbReference>
<feature type="domain" description="FAD-binding 8" evidence="11">
    <location>
        <begin position="302"/>
        <end position="370"/>
    </location>
</feature>
<evidence type="ECO:0000313" key="15">
    <source>
        <dbReference type="Proteomes" id="UP000230605"/>
    </source>
</evidence>
<dbReference type="SFLD" id="SFLDS00052">
    <property type="entry name" value="Ferric_Reductase_Domain"/>
    <property type="match status" value="1"/>
</dbReference>
<dbReference type="InterPro" id="IPR013121">
    <property type="entry name" value="Fe_red_NAD-bd_6"/>
</dbReference>
<evidence type="ECO:0000256" key="4">
    <source>
        <dbReference type="ARBA" id="ARBA00022982"/>
    </source>
</evidence>
<dbReference type="PANTHER" id="PTHR32361:SF9">
    <property type="entry name" value="FERRIC REDUCTASE TRANSMEMBRANE COMPONENT 3-RELATED"/>
    <property type="match status" value="1"/>
</dbReference>
<evidence type="ECO:0000256" key="6">
    <source>
        <dbReference type="ARBA" id="ARBA00023002"/>
    </source>
</evidence>
<keyword evidence="4" id="KW-0249">Electron transport</keyword>
<evidence type="ECO:0000313" key="16">
    <source>
        <dbReference type="Proteomes" id="UP001302367"/>
    </source>
</evidence>
<dbReference type="InterPro" id="IPR051410">
    <property type="entry name" value="Ferric/Cupric_Reductase"/>
</dbReference>
<evidence type="ECO:0000256" key="9">
    <source>
        <dbReference type="SAM" id="Phobius"/>
    </source>
</evidence>
<keyword evidence="2" id="KW-0813">Transport</keyword>
<dbReference type="GO" id="GO:0006879">
    <property type="term" value="P:intracellular iron ion homeostasis"/>
    <property type="evidence" value="ECO:0007669"/>
    <property type="project" value="TreeGrafter"/>
</dbReference>
<dbReference type="AlphaFoldDB" id="A0A2G5IDB3"/>
<keyword evidence="6" id="KW-0560">Oxidoreductase</keyword>
<dbReference type="InterPro" id="IPR039261">
    <property type="entry name" value="FNR_nucleotide-bd"/>
</dbReference>
<dbReference type="EMBL" id="LKMD01000099">
    <property type="protein sequence ID" value="PIB02837.1"/>
    <property type="molecule type" value="Genomic_DNA"/>
</dbReference>
<organism evidence="13 15">
    <name type="scientific">Cercospora beticola</name>
    <name type="common">Sugarbeet leaf spot fungus</name>
    <dbReference type="NCBI Taxonomy" id="122368"/>
    <lineage>
        <taxon>Eukaryota</taxon>
        <taxon>Fungi</taxon>
        <taxon>Dikarya</taxon>
        <taxon>Ascomycota</taxon>
        <taxon>Pezizomycotina</taxon>
        <taxon>Dothideomycetes</taxon>
        <taxon>Dothideomycetidae</taxon>
        <taxon>Mycosphaerellales</taxon>
        <taxon>Mycosphaerellaceae</taxon>
        <taxon>Cercospora</taxon>
    </lineage>
</organism>
<dbReference type="OrthoDB" id="17725at2759"/>
<dbReference type="SFLD" id="SFLDG01168">
    <property type="entry name" value="Ferric_reductase_subgroup_(FRE"/>
    <property type="match status" value="1"/>
</dbReference>
<dbReference type="PANTHER" id="PTHR32361">
    <property type="entry name" value="FERRIC/CUPRIC REDUCTASE TRANSMEMBRANE COMPONENT"/>
    <property type="match status" value="1"/>
</dbReference>
<accession>A0A2G5IDB3</accession>
<keyword evidence="5 9" id="KW-1133">Transmembrane helix</keyword>
<feature type="domain" description="Ferric reductase NAD binding" evidence="12">
    <location>
        <begin position="376"/>
        <end position="540"/>
    </location>
</feature>